<organism evidence="4 5">
    <name type="scientific">Treponema maltophilum ATCC 51939</name>
    <dbReference type="NCBI Taxonomy" id="1125699"/>
    <lineage>
        <taxon>Bacteria</taxon>
        <taxon>Pseudomonadati</taxon>
        <taxon>Spirochaetota</taxon>
        <taxon>Spirochaetia</taxon>
        <taxon>Spirochaetales</taxon>
        <taxon>Treponemataceae</taxon>
        <taxon>Treponema</taxon>
    </lineage>
</organism>
<keyword evidence="1" id="KW-0732">Signal</keyword>
<dbReference type="AlphaFoldDB" id="S3K313"/>
<name>S3K313_TREMA</name>
<dbReference type="RefSeq" id="WP_016525932.1">
    <property type="nucleotide sequence ID" value="NZ_KE332518.1"/>
</dbReference>
<reference evidence="4 5" key="1">
    <citation type="submission" date="2013-04" db="EMBL/GenBank/DDBJ databases">
        <title>The Genome Sequence of Treponema maltophilum ATCC 51939.</title>
        <authorList>
            <consortium name="The Broad Institute Genomics Platform"/>
            <person name="Earl A."/>
            <person name="Ward D."/>
            <person name="Feldgarden M."/>
            <person name="Gevers D."/>
            <person name="Leonetti C."/>
            <person name="Blanton J.M."/>
            <person name="Dewhirst F.E."/>
            <person name="Izard J."/>
            <person name="Walker B."/>
            <person name="Young S."/>
            <person name="Zeng Q."/>
            <person name="Gargeya S."/>
            <person name="Fitzgerald M."/>
            <person name="Haas B."/>
            <person name="Abouelleil A."/>
            <person name="Allen A.W."/>
            <person name="Alvarado L."/>
            <person name="Arachchi H.M."/>
            <person name="Berlin A.M."/>
            <person name="Chapman S.B."/>
            <person name="Gainer-Dewar J."/>
            <person name="Goldberg J."/>
            <person name="Griggs A."/>
            <person name="Gujja S."/>
            <person name="Hansen M."/>
            <person name="Howarth C."/>
            <person name="Imamovic A."/>
            <person name="Ireland A."/>
            <person name="Larimer J."/>
            <person name="McCowan C."/>
            <person name="Murphy C."/>
            <person name="Pearson M."/>
            <person name="Poon T.W."/>
            <person name="Priest M."/>
            <person name="Roberts A."/>
            <person name="Saif S."/>
            <person name="Shea T."/>
            <person name="Sisk P."/>
            <person name="Sykes S."/>
            <person name="Wortman J."/>
            <person name="Nusbaum C."/>
            <person name="Birren B."/>
        </authorList>
    </citation>
    <scope>NUCLEOTIDE SEQUENCE [LARGE SCALE GENOMIC DNA]</scope>
    <source>
        <strain evidence="4 5">ATCC 51939</strain>
    </source>
</reference>
<feature type="chain" id="PRO_5004522745" evidence="1">
    <location>
        <begin position="24"/>
        <end position="231"/>
    </location>
</feature>
<dbReference type="Pfam" id="PF13739">
    <property type="entry name" value="PdaC"/>
    <property type="match status" value="1"/>
</dbReference>
<dbReference type="PATRIC" id="fig|1125699.3.peg.1681"/>
<dbReference type="InterPro" id="IPR025303">
    <property type="entry name" value="PdaC"/>
</dbReference>
<feature type="domain" description="Deacetylase PdaC" evidence="3">
    <location>
        <begin position="37"/>
        <end position="121"/>
    </location>
</feature>
<protein>
    <submittedName>
        <fullName evidence="4">Uncharacterized protein</fullName>
    </submittedName>
</protein>
<sequence length="231" mass="25853">MNKLFSACAAVCLSALFFSCVTTQGSKVLNVKVVPEEKKTERFYSSIEVPSFPAHPALNALIQKIKNERFAEFDLDSTESHRMGSKMPHSFSMTWEAAELSDSLISIKIETYQYTGGANGINYIDVVNWLPAENKQLFPADLPAYFGLKYTQEQWLNLLSRTTREILENKINKKKDASLSEFITEGTKPVADNFKNITVSGSKITVWFDKYQAAPGSEGILSATFNPKDAR</sequence>
<dbReference type="EMBL" id="ATFF01000006">
    <property type="protein sequence ID" value="EPF31321.1"/>
    <property type="molecule type" value="Genomic_DNA"/>
</dbReference>
<comment type="caution">
    <text evidence="4">The sequence shown here is derived from an EMBL/GenBank/DDBJ whole genome shotgun (WGS) entry which is preliminary data.</text>
</comment>
<accession>S3K313</accession>
<dbReference type="eggNOG" id="COG0726">
    <property type="taxonomic scope" value="Bacteria"/>
</dbReference>
<evidence type="ECO:0000259" key="2">
    <source>
        <dbReference type="Pfam" id="PF11738"/>
    </source>
</evidence>
<dbReference type="Proteomes" id="UP000014541">
    <property type="component" value="Unassembled WGS sequence"/>
</dbReference>
<proteinExistence type="predicted"/>
<dbReference type="Pfam" id="PF11738">
    <property type="entry name" value="DUF3298"/>
    <property type="match status" value="1"/>
</dbReference>
<evidence type="ECO:0000313" key="5">
    <source>
        <dbReference type="Proteomes" id="UP000014541"/>
    </source>
</evidence>
<dbReference type="InterPro" id="IPR037126">
    <property type="entry name" value="PdaC/RsiV-like_sf"/>
</dbReference>
<feature type="signal peptide" evidence="1">
    <location>
        <begin position="1"/>
        <end position="23"/>
    </location>
</feature>
<evidence type="ECO:0000259" key="3">
    <source>
        <dbReference type="Pfam" id="PF13739"/>
    </source>
</evidence>
<dbReference type="Gene3D" id="3.30.565.40">
    <property type="entry name" value="Fervidobacterium nodosum Rt17-B1 like"/>
    <property type="match status" value="1"/>
</dbReference>
<dbReference type="PROSITE" id="PS51257">
    <property type="entry name" value="PROKAR_LIPOPROTEIN"/>
    <property type="match status" value="1"/>
</dbReference>
<evidence type="ECO:0000313" key="4">
    <source>
        <dbReference type="EMBL" id="EPF31321.1"/>
    </source>
</evidence>
<dbReference type="STRING" id="1125699.HMPREF9194_01666"/>
<dbReference type="OrthoDB" id="5637at2"/>
<dbReference type="Gene3D" id="3.90.640.20">
    <property type="entry name" value="Heat-shock cognate protein, ATPase"/>
    <property type="match status" value="1"/>
</dbReference>
<evidence type="ECO:0000256" key="1">
    <source>
        <dbReference type="SAM" id="SignalP"/>
    </source>
</evidence>
<dbReference type="HOGENOM" id="CLU_1288412_0_0_12"/>
<feature type="domain" description="DUF3298" evidence="2">
    <location>
        <begin position="159"/>
        <end position="224"/>
    </location>
</feature>
<gene>
    <name evidence="4" type="ORF">HMPREF9194_01666</name>
</gene>
<keyword evidence="5" id="KW-1185">Reference proteome</keyword>
<dbReference type="InterPro" id="IPR021729">
    <property type="entry name" value="DUF3298"/>
</dbReference>